<keyword evidence="3" id="KW-1185">Reference proteome</keyword>
<dbReference type="Gene3D" id="3.40.630.30">
    <property type="match status" value="1"/>
</dbReference>
<evidence type="ECO:0000313" key="3">
    <source>
        <dbReference type="Proteomes" id="UP000321250"/>
    </source>
</evidence>
<dbReference type="PROSITE" id="PS51186">
    <property type="entry name" value="GNAT"/>
    <property type="match status" value="1"/>
</dbReference>
<gene>
    <name evidence="2" type="ORF">FSB78_13790</name>
</gene>
<comment type="caution">
    <text evidence="2">The sequence shown here is derived from an EMBL/GenBank/DDBJ whole genome shotgun (WGS) entry which is preliminary data.</text>
</comment>
<dbReference type="Pfam" id="PF13420">
    <property type="entry name" value="Acetyltransf_4"/>
    <property type="match status" value="1"/>
</dbReference>
<organism evidence="2 3">
    <name type="scientific">Sphingomonas ginsenosidivorax</name>
    <dbReference type="NCBI Taxonomy" id="862135"/>
    <lineage>
        <taxon>Bacteria</taxon>
        <taxon>Pseudomonadati</taxon>
        <taxon>Pseudomonadota</taxon>
        <taxon>Alphaproteobacteria</taxon>
        <taxon>Sphingomonadales</taxon>
        <taxon>Sphingomonadaceae</taxon>
        <taxon>Sphingomonas</taxon>
    </lineage>
</organism>
<dbReference type="InterPro" id="IPR016181">
    <property type="entry name" value="Acyl_CoA_acyltransferase"/>
</dbReference>
<dbReference type="Proteomes" id="UP000321250">
    <property type="component" value="Unassembled WGS sequence"/>
</dbReference>
<keyword evidence="2" id="KW-0808">Transferase</keyword>
<dbReference type="GO" id="GO:0016747">
    <property type="term" value="F:acyltransferase activity, transferring groups other than amino-acyl groups"/>
    <property type="evidence" value="ECO:0007669"/>
    <property type="project" value="InterPro"/>
</dbReference>
<accession>A0A5C6UGT1</accession>
<dbReference type="EMBL" id="VOQR01000001">
    <property type="protein sequence ID" value="TXC71909.1"/>
    <property type="molecule type" value="Genomic_DNA"/>
</dbReference>
<dbReference type="AlphaFoldDB" id="A0A5C6UGT1"/>
<sequence length="184" mass="19561">MTRVRAATPADAEAIAAIYAPHVLAGIASFETEAPDADGIAARMAASDGLYPWLVAIADSGEVMAYAYATRFRDRAAYRFVVETTVYVADAAQRRGAGRLVYAALIETLRAQGFTQAIGAIALPNVGSVALHEAIGFRAAGMYHAVGYKFGRWIDVGYWQCALNAPAVPPVEPRPFVEVGVVRG</sequence>
<protein>
    <submittedName>
        <fullName evidence="2">N-acetyltransferase</fullName>
    </submittedName>
</protein>
<dbReference type="InterPro" id="IPR000182">
    <property type="entry name" value="GNAT_dom"/>
</dbReference>
<dbReference type="SUPFAM" id="SSF55729">
    <property type="entry name" value="Acyl-CoA N-acyltransferases (Nat)"/>
    <property type="match status" value="1"/>
</dbReference>
<feature type="domain" description="N-acetyltransferase" evidence="1">
    <location>
        <begin position="2"/>
        <end position="164"/>
    </location>
</feature>
<dbReference type="PANTHER" id="PTHR43072:SF8">
    <property type="entry name" value="ACYLTRANSFERASE FABY-RELATED"/>
    <property type="match status" value="1"/>
</dbReference>
<reference evidence="2 3" key="1">
    <citation type="journal article" date="2013" name="Antonie Van Leeuwenhoek">
        <title>Sphingomonas ginsenosidivorax sp. nov., with the ability to transform ginsenosides.</title>
        <authorList>
            <person name="Jin X.F."/>
            <person name="Kim J.K."/>
            <person name="Liu Q.M."/>
            <person name="Kang M.S."/>
            <person name="He D."/>
            <person name="Jin F.X."/>
            <person name="Kim S.C."/>
            <person name="Im W.T."/>
        </authorList>
    </citation>
    <scope>NUCLEOTIDE SEQUENCE [LARGE SCALE GENOMIC DNA]</scope>
    <source>
        <strain evidence="2 3">KHI67</strain>
    </source>
</reference>
<name>A0A5C6UGT1_9SPHN</name>
<evidence type="ECO:0000313" key="2">
    <source>
        <dbReference type="EMBL" id="TXC71909.1"/>
    </source>
</evidence>
<evidence type="ECO:0000259" key="1">
    <source>
        <dbReference type="PROSITE" id="PS51186"/>
    </source>
</evidence>
<proteinExistence type="predicted"/>
<dbReference type="CDD" id="cd04301">
    <property type="entry name" value="NAT_SF"/>
    <property type="match status" value="1"/>
</dbReference>
<dbReference type="PANTHER" id="PTHR43072">
    <property type="entry name" value="N-ACETYLTRANSFERASE"/>
    <property type="match status" value="1"/>
</dbReference>
<dbReference type="RefSeq" id="WP_147083185.1">
    <property type="nucleotide sequence ID" value="NZ_VOQR01000001.1"/>
</dbReference>
<dbReference type="OrthoDB" id="5459937at2"/>